<reference evidence="1" key="1">
    <citation type="journal article" date="2022" name="Int. J. Mol. Sci.">
        <title>Draft Genome of Tanacetum Coccineum: Genomic Comparison of Closely Related Tanacetum-Family Plants.</title>
        <authorList>
            <person name="Yamashiro T."/>
            <person name="Shiraishi A."/>
            <person name="Nakayama K."/>
            <person name="Satake H."/>
        </authorList>
    </citation>
    <scope>NUCLEOTIDE SEQUENCE</scope>
</reference>
<evidence type="ECO:0000313" key="2">
    <source>
        <dbReference type="Proteomes" id="UP001151760"/>
    </source>
</evidence>
<protein>
    <recommendedName>
        <fullName evidence="3">Reverse transcriptase domain-containing protein</fullName>
    </recommendedName>
</protein>
<proteinExistence type="predicted"/>
<evidence type="ECO:0000313" key="1">
    <source>
        <dbReference type="EMBL" id="GJT16322.1"/>
    </source>
</evidence>
<comment type="caution">
    <text evidence="1">The sequence shown here is derived from an EMBL/GenBank/DDBJ whole genome shotgun (WGS) entry which is preliminary data.</text>
</comment>
<reference evidence="1" key="2">
    <citation type="submission" date="2022-01" db="EMBL/GenBank/DDBJ databases">
        <authorList>
            <person name="Yamashiro T."/>
            <person name="Shiraishi A."/>
            <person name="Satake H."/>
            <person name="Nakayama K."/>
        </authorList>
    </citation>
    <scope>NUCLEOTIDE SEQUENCE</scope>
</reference>
<organism evidence="1 2">
    <name type="scientific">Tanacetum coccineum</name>
    <dbReference type="NCBI Taxonomy" id="301880"/>
    <lineage>
        <taxon>Eukaryota</taxon>
        <taxon>Viridiplantae</taxon>
        <taxon>Streptophyta</taxon>
        <taxon>Embryophyta</taxon>
        <taxon>Tracheophyta</taxon>
        <taxon>Spermatophyta</taxon>
        <taxon>Magnoliopsida</taxon>
        <taxon>eudicotyledons</taxon>
        <taxon>Gunneridae</taxon>
        <taxon>Pentapetalae</taxon>
        <taxon>asterids</taxon>
        <taxon>campanulids</taxon>
        <taxon>Asterales</taxon>
        <taxon>Asteraceae</taxon>
        <taxon>Asteroideae</taxon>
        <taxon>Anthemideae</taxon>
        <taxon>Anthemidinae</taxon>
        <taxon>Tanacetum</taxon>
    </lineage>
</organism>
<dbReference type="Proteomes" id="UP001151760">
    <property type="component" value="Unassembled WGS sequence"/>
</dbReference>
<accession>A0ABQ5BR47</accession>
<gene>
    <name evidence="1" type="ORF">Tco_0875028</name>
</gene>
<keyword evidence="2" id="KW-1185">Reference proteome</keyword>
<name>A0ABQ5BR47_9ASTR</name>
<sequence length="131" mass="15470">MYEEANFDSFHRDKSVTLDYLYYYKEVKIDKYYTLPPSLPFLQSSQPHTNCGYESPDESKEDIIIEDVERLRQTLTPPDDTYDALATDLILDEFLEEFRDEILDITVVDEEANCNPNKDIEELERLLAKYP</sequence>
<dbReference type="EMBL" id="BQNB010013466">
    <property type="protein sequence ID" value="GJT16322.1"/>
    <property type="molecule type" value="Genomic_DNA"/>
</dbReference>
<evidence type="ECO:0008006" key="3">
    <source>
        <dbReference type="Google" id="ProtNLM"/>
    </source>
</evidence>